<keyword evidence="1" id="KW-1133">Transmembrane helix</keyword>
<feature type="transmembrane region" description="Helical" evidence="1">
    <location>
        <begin position="29"/>
        <end position="49"/>
    </location>
</feature>
<organism evidence="2">
    <name type="scientific">Singulisphaera sp. Ch08</name>
    <dbReference type="NCBI Taxonomy" id="3120278"/>
    <lineage>
        <taxon>Bacteria</taxon>
        <taxon>Pseudomonadati</taxon>
        <taxon>Planctomycetota</taxon>
        <taxon>Planctomycetia</taxon>
        <taxon>Isosphaerales</taxon>
        <taxon>Isosphaeraceae</taxon>
        <taxon>Singulisphaera</taxon>
    </lineage>
</organism>
<sequence>MTLHDIYRLIGILFGLSAGSTIGRAYFDLGGWFACIILFALLGFMLGSLPEVWDEYRYSAEFDEIMKQPDITEISVEQLRTNLRDPRTYNPYEHLIELDRRGEDISIEFPFVLDMLCDESVDRRIQGCVSLTSLFPDLAKQVPDYHYDDTPDECRRKLEPLRIGGL</sequence>
<dbReference type="AlphaFoldDB" id="A0AAU7C819"/>
<keyword evidence="1" id="KW-0812">Transmembrane</keyword>
<accession>A0AAU7C819</accession>
<proteinExistence type="predicted"/>
<name>A0AAU7C819_9BACT</name>
<evidence type="ECO:0000256" key="1">
    <source>
        <dbReference type="SAM" id="Phobius"/>
    </source>
</evidence>
<feature type="transmembrane region" description="Helical" evidence="1">
    <location>
        <begin position="7"/>
        <end position="23"/>
    </location>
</feature>
<dbReference type="RefSeq" id="WP_406694277.1">
    <property type="nucleotide sequence ID" value="NZ_CP155447.1"/>
</dbReference>
<dbReference type="EMBL" id="CP155447">
    <property type="protein sequence ID" value="XBH01538.1"/>
    <property type="molecule type" value="Genomic_DNA"/>
</dbReference>
<reference evidence="2" key="1">
    <citation type="submission" date="2024-05" db="EMBL/GenBank/DDBJ databases">
        <title>Planctomycetes of the genus Singulisphaera possess chitinolytic capabilities.</title>
        <authorList>
            <person name="Ivanova A."/>
        </authorList>
    </citation>
    <scope>NUCLEOTIDE SEQUENCE</scope>
    <source>
        <strain evidence="2">Ch08T</strain>
    </source>
</reference>
<evidence type="ECO:0000313" key="2">
    <source>
        <dbReference type="EMBL" id="XBH01538.1"/>
    </source>
</evidence>
<keyword evidence="1" id="KW-0472">Membrane</keyword>
<protein>
    <submittedName>
        <fullName evidence="2">Uncharacterized protein</fullName>
    </submittedName>
</protein>
<gene>
    <name evidence="2" type="ORF">V5E97_24685</name>
</gene>